<evidence type="ECO:0000313" key="2">
    <source>
        <dbReference type="Proteomes" id="UP000010473"/>
    </source>
</evidence>
<protein>
    <submittedName>
        <fullName evidence="1">Uncharacterized protein</fullName>
    </submittedName>
</protein>
<reference evidence="2" key="1">
    <citation type="journal article" date="2013" name="Proc. Natl. Acad. Sci. U.S.A.">
        <title>Improving the coverage of the cyanobacterial phylum using diversity-driven genome sequencing.</title>
        <authorList>
            <person name="Shih P.M."/>
            <person name="Wu D."/>
            <person name="Latifi A."/>
            <person name="Axen S.D."/>
            <person name="Fewer D.P."/>
            <person name="Talla E."/>
            <person name="Calteau A."/>
            <person name="Cai F."/>
            <person name="Tandeau de Marsac N."/>
            <person name="Rippka R."/>
            <person name="Herdman M."/>
            <person name="Sivonen K."/>
            <person name="Coursin T."/>
            <person name="Laurent T."/>
            <person name="Goodwin L."/>
            <person name="Nolan M."/>
            <person name="Davenport K.W."/>
            <person name="Han C.S."/>
            <person name="Rubin E.M."/>
            <person name="Eisen J.A."/>
            <person name="Woyke T."/>
            <person name="Gugger M."/>
            <person name="Kerfeld C.A."/>
        </authorList>
    </citation>
    <scope>NUCLEOTIDE SEQUENCE [LARGE SCALE GENOMIC DNA]</scope>
    <source>
        <strain evidence="2">ATCC 29371 / PCC 7437</strain>
    </source>
</reference>
<dbReference type="STRING" id="111780.Sta7437_3283"/>
<dbReference type="KEGG" id="scs:Sta7437_3283"/>
<dbReference type="EMBL" id="CP003653">
    <property type="protein sequence ID" value="AFZ36790.1"/>
    <property type="molecule type" value="Genomic_DNA"/>
</dbReference>
<dbReference type="OrthoDB" id="561517at2"/>
<name>K9XW25_STAC7</name>
<accession>K9XW25</accession>
<gene>
    <name evidence="1" type="ordered locus">Sta7437_3283</name>
</gene>
<keyword evidence="2" id="KW-1185">Reference proteome</keyword>
<sequence length="119" mass="13768">MNQLQVNQIVCLEQDNFCLYCEVIQLIPQRKYCWVRPLLLVFFNSSFSTADRAIALNNSSDLLLPESLFRAAFDTEMLNVLSLLPELETNSETNYQVQQELSGCIQKVWQANRNLFDTV</sequence>
<dbReference type="RefSeq" id="WP_015194452.1">
    <property type="nucleotide sequence ID" value="NC_019748.1"/>
</dbReference>
<dbReference type="Proteomes" id="UP000010473">
    <property type="component" value="Chromosome"/>
</dbReference>
<evidence type="ECO:0000313" key="1">
    <source>
        <dbReference type="EMBL" id="AFZ36790.1"/>
    </source>
</evidence>
<proteinExistence type="predicted"/>
<dbReference type="eggNOG" id="ENOG5032ZTS">
    <property type="taxonomic scope" value="Bacteria"/>
</dbReference>
<dbReference type="AlphaFoldDB" id="K9XW25"/>
<dbReference type="HOGENOM" id="CLU_137178_0_0_3"/>
<organism evidence="1 2">
    <name type="scientific">Stanieria cyanosphaera (strain ATCC 29371 / PCC 7437)</name>
    <dbReference type="NCBI Taxonomy" id="111780"/>
    <lineage>
        <taxon>Bacteria</taxon>
        <taxon>Bacillati</taxon>
        <taxon>Cyanobacteriota</taxon>
        <taxon>Cyanophyceae</taxon>
        <taxon>Pleurocapsales</taxon>
        <taxon>Dermocarpellaceae</taxon>
        <taxon>Stanieria</taxon>
    </lineage>
</organism>